<dbReference type="PANTHER" id="PTHR41523">
    <property type="entry name" value="TWO-COMPONENT SYSTEM SENSOR PROTEIN"/>
    <property type="match status" value="1"/>
</dbReference>
<accession>A0A7W6DMF9</accession>
<evidence type="ECO:0000259" key="17">
    <source>
        <dbReference type="PROSITE" id="PS50113"/>
    </source>
</evidence>
<evidence type="ECO:0000256" key="4">
    <source>
        <dbReference type="ARBA" id="ARBA00022553"/>
    </source>
</evidence>
<dbReference type="PANTHER" id="PTHR41523:SF8">
    <property type="entry name" value="ETHYLENE RESPONSE SENSOR PROTEIN"/>
    <property type="match status" value="1"/>
</dbReference>
<evidence type="ECO:0000313" key="19">
    <source>
        <dbReference type="Proteomes" id="UP000552757"/>
    </source>
</evidence>
<evidence type="ECO:0000256" key="13">
    <source>
        <dbReference type="ARBA" id="ARBA00022991"/>
    </source>
</evidence>
<dbReference type="SUPFAM" id="SSF55785">
    <property type="entry name" value="PYP-like sensor domain (PAS domain)"/>
    <property type="match status" value="1"/>
</dbReference>
<dbReference type="InterPro" id="IPR035965">
    <property type="entry name" value="PAS-like_dom_sf"/>
</dbReference>
<dbReference type="Pfam" id="PF01590">
    <property type="entry name" value="GAF"/>
    <property type="match status" value="1"/>
</dbReference>
<dbReference type="GO" id="GO:0009881">
    <property type="term" value="F:photoreceptor activity"/>
    <property type="evidence" value="ECO:0007669"/>
    <property type="project" value="UniProtKB-KW"/>
</dbReference>
<evidence type="ECO:0000256" key="10">
    <source>
        <dbReference type="ARBA" id="ARBA00022741"/>
    </source>
</evidence>
<dbReference type="Gene3D" id="3.30.450.40">
    <property type="match status" value="1"/>
</dbReference>
<evidence type="ECO:0000313" key="18">
    <source>
        <dbReference type="EMBL" id="MBB3982588.1"/>
    </source>
</evidence>
<dbReference type="Pfam" id="PF08447">
    <property type="entry name" value="PAS_3"/>
    <property type="match status" value="1"/>
</dbReference>
<dbReference type="FunFam" id="3.30.450.20:FF:000099">
    <property type="entry name" value="Sensory box sensor histidine kinase"/>
    <property type="match status" value="1"/>
</dbReference>
<keyword evidence="8" id="KW-0808">Transferase</keyword>
<dbReference type="AlphaFoldDB" id="A0A7W6DMF9"/>
<evidence type="ECO:0000256" key="3">
    <source>
        <dbReference type="ARBA" id="ARBA00022543"/>
    </source>
</evidence>
<dbReference type="NCBIfam" id="TIGR00229">
    <property type="entry name" value="sensory_box"/>
    <property type="match status" value="1"/>
</dbReference>
<dbReference type="PROSITE" id="PS50113">
    <property type="entry name" value="PAC"/>
    <property type="match status" value="1"/>
</dbReference>
<evidence type="ECO:0000256" key="7">
    <source>
        <dbReference type="ARBA" id="ARBA00022643"/>
    </source>
</evidence>
<keyword evidence="7" id="KW-0288">FMN</keyword>
<dbReference type="SMART" id="SM00086">
    <property type="entry name" value="PAC"/>
    <property type="match status" value="1"/>
</dbReference>
<feature type="domain" description="PAC" evidence="17">
    <location>
        <begin position="253"/>
        <end position="305"/>
    </location>
</feature>
<dbReference type="InterPro" id="IPR000700">
    <property type="entry name" value="PAS-assoc_C"/>
</dbReference>
<dbReference type="CDD" id="cd00130">
    <property type="entry name" value="PAS"/>
    <property type="match status" value="1"/>
</dbReference>
<evidence type="ECO:0000256" key="15">
    <source>
        <dbReference type="ARBA" id="ARBA00023170"/>
    </source>
</evidence>
<keyword evidence="19" id="KW-1185">Reference proteome</keyword>
<dbReference type="InterPro" id="IPR003018">
    <property type="entry name" value="GAF"/>
</dbReference>
<evidence type="ECO:0000256" key="14">
    <source>
        <dbReference type="ARBA" id="ARBA00023026"/>
    </source>
</evidence>
<dbReference type="InterPro" id="IPR029016">
    <property type="entry name" value="GAF-like_dom_sf"/>
</dbReference>
<comment type="catalytic activity">
    <reaction evidence="1">
        <text>ATP + protein L-histidine = ADP + protein N-phospho-L-histidine.</text>
        <dbReference type="EC" id="2.7.13.3"/>
    </reaction>
</comment>
<dbReference type="GO" id="GO:0004673">
    <property type="term" value="F:protein histidine kinase activity"/>
    <property type="evidence" value="ECO:0007669"/>
    <property type="project" value="UniProtKB-EC"/>
</dbReference>
<dbReference type="Pfam" id="PF07536">
    <property type="entry name" value="HWE_HK"/>
    <property type="match status" value="1"/>
</dbReference>
<dbReference type="InterPro" id="IPR011102">
    <property type="entry name" value="Sig_transdc_His_kinase_HWE"/>
</dbReference>
<keyword evidence="15" id="KW-0675">Receptor</keyword>
<keyword evidence="9" id="KW-0677">Repeat</keyword>
<keyword evidence="12" id="KW-0067">ATP-binding</keyword>
<dbReference type="GO" id="GO:0005524">
    <property type="term" value="F:ATP binding"/>
    <property type="evidence" value="ECO:0007669"/>
    <property type="project" value="UniProtKB-KW"/>
</dbReference>
<dbReference type="Gene3D" id="3.30.565.10">
    <property type="entry name" value="Histidine kinase-like ATPase, C-terminal domain"/>
    <property type="match status" value="1"/>
</dbReference>
<sequence length="507" mass="56342">MAELLPDGAIDRAALLALYDIDAGGFEALDEMTAFGAALCEAPICVVSLVDQDSQRFVSRTGLDADGTPRSMSFCNHAMRHSELMLVPDARRDPRFADNPLVTGEPHIRFYAGAPLVDTDGAQLGALCVIDREPRVDLTPLQRQGLVLLSKQVMTFLHDRRYGREVEARLKRKREAMIDSETRFRALADAIPQMVWSASVDGHVDYFNERWYEFTGVTEGASNGDGWVDVVHPDDRERAGRVWGRSLETGQPYEIEYRLRHRSGEYRSALGRALPIRDSAGRITRWIGSCTDIHEQALMIEEREMIAHELSHRIKNIFSVIAGLIGLSARERPELRDAADDLRDRVLALGRAHDFVRPHSAESRRGLDFEQSSLQGLLHQLFAPYGDRVLVSGDDPRIDDRSATPLALIFHELATNAAKYGALSVPEGRVELALSPADDIDGWIVEWRELGGPAPVETGSTGFGTRLMALSAERQLGGKVDRQWLAEGLVVRLTIPSRSMSRAVEMA</sequence>
<evidence type="ECO:0000259" key="16">
    <source>
        <dbReference type="PROSITE" id="PS50112"/>
    </source>
</evidence>
<keyword evidence="14" id="KW-0843">Virulence</keyword>
<evidence type="ECO:0000256" key="12">
    <source>
        <dbReference type="ARBA" id="ARBA00022840"/>
    </source>
</evidence>
<dbReference type="InterPro" id="IPR001610">
    <property type="entry name" value="PAC"/>
</dbReference>
<dbReference type="Gene3D" id="3.30.450.20">
    <property type="entry name" value="PAS domain"/>
    <property type="match status" value="1"/>
</dbReference>
<gene>
    <name evidence="18" type="ORF">GGR44_002254</name>
</gene>
<keyword evidence="6" id="KW-0285">Flavoprotein</keyword>
<keyword evidence="4" id="KW-0597">Phosphoprotein</keyword>
<evidence type="ECO:0000256" key="5">
    <source>
        <dbReference type="ARBA" id="ARBA00022606"/>
    </source>
</evidence>
<protein>
    <recommendedName>
        <fullName evidence="2">histidine kinase</fullName>
        <ecNumber evidence="2">2.7.13.3</ecNumber>
    </recommendedName>
</protein>
<organism evidence="18 19">
    <name type="scientific">Sphingobium fontiphilum</name>
    <dbReference type="NCBI Taxonomy" id="944425"/>
    <lineage>
        <taxon>Bacteria</taxon>
        <taxon>Pseudomonadati</taxon>
        <taxon>Pseudomonadota</taxon>
        <taxon>Alphaproteobacteria</taxon>
        <taxon>Sphingomonadales</taxon>
        <taxon>Sphingomonadaceae</taxon>
        <taxon>Sphingobium</taxon>
    </lineage>
</organism>
<name>A0A7W6DMF9_9SPHN</name>
<dbReference type="InterPro" id="IPR000014">
    <property type="entry name" value="PAS"/>
</dbReference>
<dbReference type="InterPro" id="IPR036890">
    <property type="entry name" value="HATPase_C_sf"/>
</dbReference>
<dbReference type="SUPFAM" id="SSF55874">
    <property type="entry name" value="ATPase domain of HSP90 chaperone/DNA topoisomerase II/histidine kinase"/>
    <property type="match status" value="1"/>
</dbReference>
<evidence type="ECO:0000256" key="11">
    <source>
        <dbReference type="ARBA" id="ARBA00022777"/>
    </source>
</evidence>
<keyword evidence="3" id="KW-0600">Photoreceptor protein</keyword>
<evidence type="ECO:0000256" key="6">
    <source>
        <dbReference type="ARBA" id="ARBA00022630"/>
    </source>
</evidence>
<dbReference type="InterPro" id="IPR013655">
    <property type="entry name" value="PAS_fold_3"/>
</dbReference>
<feature type="domain" description="PAS" evidence="16">
    <location>
        <begin position="180"/>
        <end position="250"/>
    </location>
</feature>
<evidence type="ECO:0000256" key="9">
    <source>
        <dbReference type="ARBA" id="ARBA00022737"/>
    </source>
</evidence>
<evidence type="ECO:0000256" key="2">
    <source>
        <dbReference type="ARBA" id="ARBA00012438"/>
    </source>
</evidence>
<keyword evidence="5" id="KW-0716">Sensory transduction</keyword>
<dbReference type="SUPFAM" id="SSF55781">
    <property type="entry name" value="GAF domain-like"/>
    <property type="match status" value="1"/>
</dbReference>
<keyword evidence="11" id="KW-0418">Kinase</keyword>
<keyword evidence="10" id="KW-0547">Nucleotide-binding</keyword>
<dbReference type="PROSITE" id="PS50112">
    <property type="entry name" value="PAS"/>
    <property type="match status" value="1"/>
</dbReference>
<dbReference type="EC" id="2.7.13.3" evidence="2"/>
<dbReference type="SMART" id="SM00911">
    <property type="entry name" value="HWE_HK"/>
    <property type="match status" value="1"/>
</dbReference>
<proteinExistence type="predicted"/>
<dbReference type="RefSeq" id="WP_183955667.1">
    <property type="nucleotide sequence ID" value="NZ_JACIEB010000005.1"/>
</dbReference>
<evidence type="ECO:0000256" key="1">
    <source>
        <dbReference type="ARBA" id="ARBA00000085"/>
    </source>
</evidence>
<dbReference type="SMART" id="SM00091">
    <property type="entry name" value="PAS"/>
    <property type="match status" value="1"/>
</dbReference>
<evidence type="ECO:0000256" key="8">
    <source>
        <dbReference type="ARBA" id="ARBA00022679"/>
    </source>
</evidence>
<keyword evidence="13" id="KW-0157">Chromophore</keyword>
<dbReference type="EMBL" id="JACIEB010000005">
    <property type="protein sequence ID" value="MBB3982588.1"/>
    <property type="molecule type" value="Genomic_DNA"/>
</dbReference>
<reference evidence="18 19" key="1">
    <citation type="submission" date="2020-08" db="EMBL/GenBank/DDBJ databases">
        <title>Genomic Encyclopedia of Type Strains, Phase IV (KMG-IV): sequencing the most valuable type-strain genomes for metagenomic binning, comparative biology and taxonomic classification.</title>
        <authorList>
            <person name="Goeker M."/>
        </authorList>
    </citation>
    <scope>NUCLEOTIDE SEQUENCE [LARGE SCALE GENOMIC DNA]</scope>
    <source>
        <strain evidence="18 19">DSM 29348</strain>
    </source>
</reference>
<dbReference type="Proteomes" id="UP000552757">
    <property type="component" value="Unassembled WGS sequence"/>
</dbReference>
<comment type="caution">
    <text evidence="18">The sequence shown here is derived from an EMBL/GenBank/DDBJ whole genome shotgun (WGS) entry which is preliminary data.</text>
</comment>